<dbReference type="InterPro" id="IPR018309">
    <property type="entry name" value="Tscrpt_reg_PadR_C"/>
</dbReference>
<evidence type="ECO:0000259" key="1">
    <source>
        <dbReference type="Pfam" id="PF03551"/>
    </source>
</evidence>
<proteinExistence type="predicted"/>
<reference evidence="4" key="1">
    <citation type="journal article" date="2019" name="Int. J. Syst. Evol. Microbiol.">
        <title>The Global Catalogue of Microorganisms (GCM) 10K type strain sequencing project: providing services to taxonomists for standard genome sequencing and annotation.</title>
        <authorList>
            <consortium name="The Broad Institute Genomics Platform"/>
            <consortium name="The Broad Institute Genome Sequencing Center for Infectious Disease"/>
            <person name="Wu L."/>
            <person name="Ma J."/>
        </authorList>
    </citation>
    <scope>NUCLEOTIDE SEQUENCE [LARGE SCALE GENOMIC DNA]</scope>
    <source>
        <strain evidence="4">CCM 7640</strain>
    </source>
</reference>
<evidence type="ECO:0000313" key="3">
    <source>
        <dbReference type="EMBL" id="GGD68373.1"/>
    </source>
</evidence>
<gene>
    <name evidence="3" type="ORF">GCM10007269_09370</name>
</gene>
<dbReference type="InterPro" id="IPR036388">
    <property type="entry name" value="WH-like_DNA-bd_sf"/>
</dbReference>
<dbReference type="EMBL" id="BMCM01000001">
    <property type="protein sequence ID" value="GGD68373.1"/>
    <property type="molecule type" value="Genomic_DNA"/>
</dbReference>
<dbReference type="PANTHER" id="PTHR43252:SF6">
    <property type="entry name" value="NEGATIVE TRANSCRIPTION REGULATOR PADR"/>
    <property type="match status" value="1"/>
</dbReference>
<feature type="domain" description="Transcription regulator PadR N-terminal" evidence="1">
    <location>
        <begin position="9"/>
        <end position="82"/>
    </location>
</feature>
<evidence type="ECO:0008006" key="5">
    <source>
        <dbReference type="Google" id="ProtNLM"/>
    </source>
</evidence>
<dbReference type="InterPro" id="IPR036390">
    <property type="entry name" value="WH_DNA-bd_sf"/>
</dbReference>
<dbReference type="InterPro" id="IPR005149">
    <property type="entry name" value="Tscrpt_reg_PadR_N"/>
</dbReference>
<dbReference type="Pfam" id="PF10400">
    <property type="entry name" value="Vir_act_alpha_C"/>
    <property type="match status" value="1"/>
</dbReference>
<evidence type="ECO:0000313" key="4">
    <source>
        <dbReference type="Proteomes" id="UP000629365"/>
    </source>
</evidence>
<dbReference type="Gene3D" id="1.10.10.10">
    <property type="entry name" value="Winged helix-like DNA-binding domain superfamily/Winged helix DNA-binding domain"/>
    <property type="match status" value="1"/>
</dbReference>
<feature type="domain" description="Transcription regulator PadR C-terminal" evidence="2">
    <location>
        <begin position="95"/>
        <end position="170"/>
    </location>
</feature>
<dbReference type="PANTHER" id="PTHR43252">
    <property type="entry name" value="TRANSCRIPTIONAL REGULATOR YQJI"/>
    <property type="match status" value="1"/>
</dbReference>
<organism evidence="3 4">
    <name type="scientific">Microbacterium murale</name>
    <dbReference type="NCBI Taxonomy" id="1081040"/>
    <lineage>
        <taxon>Bacteria</taxon>
        <taxon>Bacillati</taxon>
        <taxon>Actinomycetota</taxon>
        <taxon>Actinomycetes</taxon>
        <taxon>Micrococcales</taxon>
        <taxon>Microbacteriaceae</taxon>
        <taxon>Microbacterium</taxon>
    </lineage>
</organism>
<name>A0ABQ1RIR8_9MICO</name>
<dbReference type="SUPFAM" id="SSF46785">
    <property type="entry name" value="Winged helix' DNA-binding domain"/>
    <property type="match status" value="1"/>
</dbReference>
<comment type="caution">
    <text evidence="3">The sequence shown here is derived from an EMBL/GenBank/DDBJ whole genome shotgun (WGS) entry which is preliminary data.</text>
</comment>
<dbReference type="Pfam" id="PF03551">
    <property type="entry name" value="PadR"/>
    <property type="match status" value="1"/>
</dbReference>
<accession>A0ABQ1RIR8</accession>
<evidence type="ECO:0000259" key="2">
    <source>
        <dbReference type="Pfam" id="PF10400"/>
    </source>
</evidence>
<protein>
    <recommendedName>
        <fullName evidence="5">PadR family transcriptional regulator</fullName>
    </recommendedName>
</protein>
<sequence>MIMQLRHAILGLLDIAPQSGYDLGRAFAGSVAHFWHADQSQIYRTIDRLEADGVVATELIVQTGRPDRRVHALTDAGRAELHAWLRSPVESPMPKEPFLARLFFAEPLGVEGVLALLDERAEAIRAEREQLAGIPRVTQGLGAVLRTATLDAGLRGADAELSWLADVRDAVAEELT</sequence>
<keyword evidence="4" id="KW-1185">Reference proteome</keyword>
<dbReference type="Proteomes" id="UP000629365">
    <property type="component" value="Unassembled WGS sequence"/>
</dbReference>